<evidence type="ECO:0000256" key="2">
    <source>
        <dbReference type="ARBA" id="ARBA00022723"/>
    </source>
</evidence>
<comment type="caution">
    <text evidence="12">The sequence shown here is derived from an EMBL/GenBank/DDBJ whole genome shotgun (WGS) entry which is preliminary data.</text>
</comment>
<keyword evidence="6" id="KW-0805">Transcription regulation</keyword>
<accession>A0AA39MNM5</accession>
<feature type="domain" description="C2H2-type" evidence="11">
    <location>
        <begin position="83"/>
        <end position="110"/>
    </location>
</feature>
<evidence type="ECO:0000256" key="9">
    <source>
        <dbReference type="PROSITE-ProRule" id="PRU00042"/>
    </source>
</evidence>
<dbReference type="SUPFAM" id="SSF57667">
    <property type="entry name" value="beta-beta-alpha zinc fingers"/>
    <property type="match status" value="1"/>
</dbReference>
<evidence type="ECO:0000256" key="1">
    <source>
        <dbReference type="ARBA" id="ARBA00006991"/>
    </source>
</evidence>
<evidence type="ECO:0000256" key="10">
    <source>
        <dbReference type="SAM" id="MobiDB-lite"/>
    </source>
</evidence>
<evidence type="ECO:0000256" key="6">
    <source>
        <dbReference type="ARBA" id="ARBA00023015"/>
    </source>
</evidence>
<dbReference type="EMBL" id="JAUEPS010000079">
    <property type="protein sequence ID" value="KAK0440045.1"/>
    <property type="molecule type" value="Genomic_DNA"/>
</dbReference>
<keyword evidence="2" id="KW-0479">Metal-binding</keyword>
<dbReference type="PROSITE" id="PS00028">
    <property type="entry name" value="ZINC_FINGER_C2H2_1"/>
    <property type="match status" value="1"/>
</dbReference>
<evidence type="ECO:0000256" key="8">
    <source>
        <dbReference type="ARBA" id="ARBA00023242"/>
    </source>
</evidence>
<protein>
    <recommendedName>
        <fullName evidence="11">C2H2-type domain-containing protein</fullName>
    </recommendedName>
</protein>
<evidence type="ECO:0000256" key="5">
    <source>
        <dbReference type="ARBA" id="ARBA00022833"/>
    </source>
</evidence>
<evidence type="ECO:0000313" key="13">
    <source>
        <dbReference type="Proteomes" id="UP001175211"/>
    </source>
</evidence>
<evidence type="ECO:0000256" key="3">
    <source>
        <dbReference type="ARBA" id="ARBA00022737"/>
    </source>
</evidence>
<comment type="similarity">
    <text evidence="1">Belongs to the krueppel C2H2-type zinc-finger protein family.</text>
</comment>
<keyword evidence="13" id="KW-1185">Reference proteome</keyword>
<evidence type="ECO:0000313" key="12">
    <source>
        <dbReference type="EMBL" id="KAK0440045.1"/>
    </source>
</evidence>
<organism evidence="12 13">
    <name type="scientific">Armillaria tabescens</name>
    <name type="common">Ringless honey mushroom</name>
    <name type="synonym">Agaricus tabescens</name>
    <dbReference type="NCBI Taxonomy" id="1929756"/>
    <lineage>
        <taxon>Eukaryota</taxon>
        <taxon>Fungi</taxon>
        <taxon>Dikarya</taxon>
        <taxon>Basidiomycota</taxon>
        <taxon>Agaricomycotina</taxon>
        <taxon>Agaricomycetes</taxon>
        <taxon>Agaricomycetidae</taxon>
        <taxon>Agaricales</taxon>
        <taxon>Marasmiineae</taxon>
        <taxon>Physalacriaceae</taxon>
        <taxon>Desarmillaria</taxon>
    </lineage>
</organism>
<dbReference type="InterPro" id="IPR013087">
    <property type="entry name" value="Znf_C2H2_type"/>
</dbReference>
<dbReference type="GO" id="GO:0008270">
    <property type="term" value="F:zinc ion binding"/>
    <property type="evidence" value="ECO:0007669"/>
    <property type="project" value="UniProtKB-KW"/>
</dbReference>
<proteinExistence type="inferred from homology"/>
<feature type="compositionally biased region" description="Pro residues" evidence="10">
    <location>
        <begin position="42"/>
        <end position="52"/>
    </location>
</feature>
<keyword evidence="7" id="KW-0804">Transcription</keyword>
<dbReference type="FunFam" id="3.30.160.60:FF:000761">
    <property type="entry name" value="Zinc finger protein 449"/>
    <property type="match status" value="1"/>
</dbReference>
<dbReference type="RefSeq" id="XP_060323494.1">
    <property type="nucleotide sequence ID" value="XM_060478482.1"/>
</dbReference>
<dbReference type="InterPro" id="IPR036236">
    <property type="entry name" value="Znf_C2H2_sf"/>
</dbReference>
<sequence length="116" mass="12933">MTNNANVSLPSIHELFPEHMLHVSPEVHMQYNAPPTLVPSHPYLPPQPPPKPMPRKTSPYTGPSLSLPHVQSSDEDDEESKKHICTVCNKRFLRPSSLNVHINTHTGATRKSISLS</sequence>
<dbReference type="Gene3D" id="3.30.160.60">
    <property type="entry name" value="Classic Zinc Finger"/>
    <property type="match status" value="1"/>
</dbReference>
<dbReference type="AlphaFoldDB" id="A0AA39MNM5"/>
<evidence type="ECO:0000256" key="7">
    <source>
        <dbReference type="ARBA" id="ARBA00023163"/>
    </source>
</evidence>
<dbReference type="Proteomes" id="UP001175211">
    <property type="component" value="Unassembled WGS sequence"/>
</dbReference>
<name>A0AA39MNM5_ARMTA</name>
<keyword evidence="8" id="KW-0539">Nucleus</keyword>
<evidence type="ECO:0000259" key="11">
    <source>
        <dbReference type="PROSITE" id="PS50157"/>
    </source>
</evidence>
<dbReference type="GeneID" id="85362030"/>
<dbReference type="SMART" id="SM00355">
    <property type="entry name" value="ZnF_C2H2"/>
    <property type="match status" value="1"/>
</dbReference>
<gene>
    <name evidence="12" type="ORF">EV420DRAFT_1650640</name>
</gene>
<keyword evidence="5" id="KW-0862">Zinc</keyword>
<reference evidence="12" key="1">
    <citation type="submission" date="2023-06" db="EMBL/GenBank/DDBJ databases">
        <authorList>
            <consortium name="Lawrence Berkeley National Laboratory"/>
            <person name="Ahrendt S."/>
            <person name="Sahu N."/>
            <person name="Indic B."/>
            <person name="Wong-Bajracharya J."/>
            <person name="Merenyi Z."/>
            <person name="Ke H.-M."/>
            <person name="Monk M."/>
            <person name="Kocsube S."/>
            <person name="Drula E."/>
            <person name="Lipzen A."/>
            <person name="Balint B."/>
            <person name="Henrissat B."/>
            <person name="Andreopoulos B."/>
            <person name="Martin F.M."/>
            <person name="Harder C.B."/>
            <person name="Rigling D."/>
            <person name="Ford K.L."/>
            <person name="Foster G.D."/>
            <person name="Pangilinan J."/>
            <person name="Papanicolaou A."/>
            <person name="Barry K."/>
            <person name="LaButti K."/>
            <person name="Viragh M."/>
            <person name="Koriabine M."/>
            <person name="Yan M."/>
            <person name="Riley R."/>
            <person name="Champramary S."/>
            <person name="Plett K.L."/>
            <person name="Tsai I.J."/>
            <person name="Slot J."/>
            <person name="Sipos G."/>
            <person name="Plett J."/>
            <person name="Nagy L.G."/>
            <person name="Grigoriev I.V."/>
        </authorList>
    </citation>
    <scope>NUCLEOTIDE SEQUENCE</scope>
    <source>
        <strain evidence="12">CCBAS 213</strain>
    </source>
</reference>
<dbReference type="PROSITE" id="PS50157">
    <property type="entry name" value="ZINC_FINGER_C2H2_2"/>
    <property type="match status" value="1"/>
</dbReference>
<feature type="region of interest" description="Disordered" evidence="10">
    <location>
        <begin position="32"/>
        <end position="80"/>
    </location>
</feature>
<keyword evidence="4 9" id="KW-0863">Zinc-finger</keyword>
<keyword evidence="3" id="KW-0677">Repeat</keyword>
<evidence type="ECO:0000256" key="4">
    <source>
        <dbReference type="ARBA" id="ARBA00022771"/>
    </source>
</evidence>